<dbReference type="PROSITE" id="PS50026">
    <property type="entry name" value="EGF_3"/>
    <property type="match status" value="3"/>
</dbReference>
<feature type="region of interest" description="Disordered" evidence="6">
    <location>
        <begin position="233"/>
        <end position="263"/>
    </location>
</feature>
<dbReference type="InterPro" id="IPR049883">
    <property type="entry name" value="NOTCH1_EGF-like"/>
</dbReference>
<keyword evidence="7" id="KW-0812">Transmembrane</keyword>
<sequence length="374" mass="40893">MEKHWIVSVVYFAFLVHIAIQMPPVPCDYSICQQNNTCTLDNNRCSCKKGFQGPACTDDIDECLSGHSDPCGHRGECNNTAGGFECHCLVGWTGERCATNQTSDNITCMPGYYGVNCMNTTCDHGYPDPNTTTVTTVPTSIPSSTVCKCDDGWNKTRSDSPCDVDVNECTRTPSPCLHEGTCNNTIGSYHCECTGVWKGFDCSDYVTTTSEAITAEQTTVEFTELTTTEDIKRKSDNHSLTKTSNNSTDNATTDTILSLTDSTSTEARRSPFLLNRTTYDRATRPSLTTIPSNGKNEQKGKAKLKVWMIALISVGGILACVLLVALFVLKYSYSDSVANKMCSNRKRISNKVGVSLATMKGSCDLIDNKRQEVC</sequence>
<dbReference type="PANTHER" id="PTHR45836:SF13">
    <property type="entry name" value="PROTEIN CRUMBS"/>
    <property type="match status" value="1"/>
</dbReference>
<evidence type="ECO:0000256" key="5">
    <source>
        <dbReference type="PROSITE-ProRule" id="PRU00076"/>
    </source>
</evidence>
<dbReference type="SMART" id="SM00181">
    <property type="entry name" value="EGF"/>
    <property type="match status" value="4"/>
</dbReference>
<dbReference type="InterPro" id="IPR051355">
    <property type="entry name" value="Notch/Slit_guidance"/>
</dbReference>
<protein>
    <recommendedName>
        <fullName evidence="9">EGF-like domain-containing protein</fullName>
    </recommendedName>
</protein>
<feature type="chain" id="PRO_5039126271" description="EGF-like domain-containing protein" evidence="8">
    <location>
        <begin position="22"/>
        <end position="374"/>
    </location>
</feature>
<dbReference type="InterPro" id="IPR001881">
    <property type="entry name" value="EGF-like_Ca-bd_dom"/>
</dbReference>
<evidence type="ECO:0000256" key="4">
    <source>
        <dbReference type="ARBA" id="ARBA00023157"/>
    </source>
</evidence>
<feature type="signal peptide" evidence="8">
    <location>
        <begin position="1"/>
        <end position="21"/>
    </location>
</feature>
<evidence type="ECO:0000313" key="10">
    <source>
        <dbReference type="EMBL" id="KAH3782489.1"/>
    </source>
</evidence>
<dbReference type="GO" id="GO:0005509">
    <property type="term" value="F:calcium ion binding"/>
    <property type="evidence" value="ECO:0007669"/>
    <property type="project" value="InterPro"/>
</dbReference>
<dbReference type="EMBL" id="JAIWYP010000008">
    <property type="protein sequence ID" value="KAH3782489.1"/>
    <property type="molecule type" value="Genomic_DNA"/>
</dbReference>
<dbReference type="InterPro" id="IPR000742">
    <property type="entry name" value="EGF"/>
</dbReference>
<gene>
    <name evidence="10" type="ORF">DPMN_160406</name>
</gene>
<dbReference type="CDD" id="cd00054">
    <property type="entry name" value="EGF_CA"/>
    <property type="match status" value="2"/>
</dbReference>
<dbReference type="Pfam" id="PF00008">
    <property type="entry name" value="EGF"/>
    <property type="match status" value="1"/>
</dbReference>
<evidence type="ECO:0000256" key="3">
    <source>
        <dbReference type="ARBA" id="ARBA00022737"/>
    </source>
</evidence>
<feature type="disulfide bond" evidence="5">
    <location>
        <begin position="193"/>
        <end position="202"/>
    </location>
</feature>
<name>A0A9D4EN39_DREPO</name>
<dbReference type="PROSITE" id="PS01186">
    <property type="entry name" value="EGF_2"/>
    <property type="match status" value="2"/>
</dbReference>
<proteinExistence type="predicted"/>
<dbReference type="InterPro" id="IPR018097">
    <property type="entry name" value="EGF_Ca-bd_CS"/>
</dbReference>
<keyword evidence="1 5" id="KW-0245">EGF-like domain</keyword>
<dbReference type="Pfam" id="PF07645">
    <property type="entry name" value="EGF_CA"/>
    <property type="match status" value="1"/>
</dbReference>
<comment type="caution">
    <text evidence="5">Lacks conserved residue(s) required for the propagation of feature annotation.</text>
</comment>
<feature type="domain" description="EGF-like" evidence="9">
    <location>
        <begin position="59"/>
        <end position="98"/>
    </location>
</feature>
<feature type="transmembrane region" description="Helical" evidence="7">
    <location>
        <begin position="306"/>
        <end position="329"/>
    </location>
</feature>
<dbReference type="PANTHER" id="PTHR45836">
    <property type="entry name" value="SLIT HOMOLOG"/>
    <property type="match status" value="1"/>
</dbReference>
<dbReference type="Proteomes" id="UP000828390">
    <property type="component" value="Unassembled WGS sequence"/>
</dbReference>
<dbReference type="PROSITE" id="PS00022">
    <property type="entry name" value="EGF_1"/>
    <property type="match status" value="2"/>
</dbReference>
<keyword evidence="11" id="KW-1185">Reference proteome</keyword>
<feature type="domain" description="EGF-like" evidence="9">
    <location>
        <begin position="165"/>
        <end position="203"/>
    </location>
</feature>
<dbReference type="AlphaFoldDB" id="A0A9D4EN39"/>
<dbReference type="GO" id="GO:0043235">
    <property type="term" value="C:receptor complex"/>
    <property type="evidence" value="ECO:0007669"/>
    <property type="project" value="TreeGrafter"/>
</dbReference>
<feature type="disulfide bond" evidence="5">
    <location>
        <begin position="47"/>
        <end position="56"/>
    </location>
</feature>
<dbReference type="OrthoDB" id="283575at2759"/>
<evidence type="ECO:0000259" key="9">
    <source>
        <dbReference type="PROSITE" id="PS50026"/>
    </source>
</evidence>
<dbReference type="SMART" id="SM00179">
    <property type="entry name" value="EGF_CA"/>
    <property type="match status" value="2"/>
</dbReference>
<evidence type="ECO:0000256" key="7">
    <source>
        <dbReference type="SAM" id="Phobius"/>
    </source>
</evidence>
<dbReference type="InterPro" id="IPR000152">
    <property type="entry name" value="EGF-type_Asp/Asn_hydroxyl_site"/>
</dbReference>
<dbReference type="PROSITE" id="PS00010">
    <property type="entry name" value="ASX_HYDROXYL"/>
    <property type="match status" value="2"/>
</dbReference>
<dbReference type="Gene3D" id="2.10.25.10">
    <property type="entry name" value="Laminin"/>
    <property type="match status" value="2"/>
</dbReference>
<evidence type="ECO:0000256" key="6">
    <source>
        <dbReference type="SAM" id="MobiDB-lite"/>
    </source>
</evidence>
<feature type="compositionally biased region" description="Low complexity" evidence="6">
    <location>
        <begin position="241"/>
        <end position="263"/>
    </location>
</feature>
<evidence type="ECO:0000256" key="1">
    <source>
        <dbReference type="ARBA" id="ARBA00022536"/>
    </source>
</evidence>
<keyword evidence="2 8" id="KW-0732">Signal</keyword>
<comment type="caution">
    <text evidence="10">The sequence shown here is derived from an EMBL/GenBank/DDBJ whole genome shotgun (WGS) entry which is preliminary data.</text>
</comment>
<reference evidence="10" key="2">
    <citation type="submission" date="2020-11" db="EMBL/GenBank/DDBJ databases">
        <authorList>
            <person name="McCartney M.A."/>
            <person name="Auch B."/>
            <person name="Kono T."/>
            <person name="Mallez S."/>
            <person name="Becker A."/>
            <person name="Gohl D.M."/>
            <person name="Silverstein K.A.T."/>
            <person name="Koren S."/>
            <person name="Bechman K.B."/>
            <person name="Herman A."/>
            <person name="Abrahante J.E."/>
            <person name="Garbe J."/>
        </authorList>
    </citation>
    <scope>NUCLEOTIDE SEQUENCE</scope>
    <source>
        <strain evidence="10">Duluth1</strain>
        <tissue evidence="10">Whole animal</tissue>
    </source>
</reference>
<evidence type="ECO:0000256" key="2">
    <source>
        <dbReference type="ARBA" id="ARBA00022729"/>
    </source>
</evidence>
<organism evidence="10 11">
    <name type="scientific">Dreissena polymorpha</name>
    <name type="common">Zebra mussel</name>
    <name type="synonym">Mytilus polymorpha</name>
    <dbReference type="NCBI Taxonomy" id="45954"/>
    <lineage>
        <taxon>Eukaryota</taxon>
        <taxon>Metazoa</taxon>
        <taxon>Spiralia</taxon>
        <taxon>Lophotrochozoa</taxon>
        <taxon>Mollusca</taxon>
        <taxon>Bivalvia</taxon>
        <taxon>Autobranchia</taxon>
        <taxon>Heteroconchia</taxon>
        <taxon>Euheterodonta</taxon>
        <taxon>Imparidentia</taxon>
        <taxon>Neoheterodontei</taxon>
        <taxon>Myida</taxon>
        <taxon>Dreissenoidea</taxon>
        <taxon>Dreissenidae</taxon>
        <taxon>Dreissena</taxon>
    </lineage>
</organism>
<dbReference type="GO" id="GO:0007411">
    <property type="term" value="P:axon guidance"/>
    <property type="evidence" value="ECO:0007669"/>
    <property type="project" value="TreeGrafter"/>
</dbReference>
<dbReference type="SUPFAM" id="SSF57196">
    <property type="entry name" value="EGF/Laminin"/>
    <property type="match status" value="2"/>
</dbReference>
<dbReference type="GO" id="GO:0005886">
    <property type="term" value="C:plasma membrane"/>
    <property type="evidence" value="ECO:0007669"/>
    <property type="project" value="TreeGrafter"/>
</dbReference>
<evidence type="ECO:0000313" key="11">
    <source>
        <dbReference type="Proteomes" id="UP000828390"/>
    </source>
</evidence>
<feature type="disulfide bond" evidence="5">
    <location>
        <begin position="88"/>
        <end position="97"/>
    </location>
</feature>
<dbReference type="GO" id="GO:0007219">
    <property type="term" value="P:Notch signaling pathway"/>
    <property type="evidence" value="ECO:0007669"/>
    <property type="project" value="TreeGrafter"/>
</dbReference>
<dbReference type="FunFam" id="2.10.25.10:FF:000125">
    <property type="entry name" value="Neurogenic locus notch protein-like"/>
    <property type="match status" value="1"/>
</dbReference>
<keyword evidence="4 5" id="KW-1015">Disulfide bond</keyword>
<dbReference type="PROSITE" id="PS01187">
    <property type="entry name" value="EGF_CA"/>
    <property type="match status" value="2"/>
</dbReference>
<keyword evidence="7" id="KW-1133">Transmembrane helix</keyword>
<keyword evidence="3" id="KW-0677">Repeat</keyword>
<feature type="domain" description="EGF-like" evidence="9">
    <location>
        <begin position="23"/>
        <end position="57"/>
    </location>
</feature>
<reference evidence="10" key="1">
    <citation type="journal article" date="2019" name="bioRxiv">
        <title>The Genome of the Zebra Mussel, Dreissena polymorpha: A Resource for Invasive Species Research.</title>
        <authorList>
            <person name="McCartney M.A."/>
            <person name="Auch B."/>
            <person name="Kono T."/>
            <person name="Mallez S."/>
            <person name="Zhang Y."/>
            <person name="Obille A."/>
            <person name="Becker A."/>
            <person name="Abrahante J.E."/>
            <person name="Garbe J."/>
            <person name="Badalamenti J.P."/>
            <person name="Herman A."/>
            <person name="Mangelson H."/>
            <person name="Liachko I."/>
            <person name="Sullivan S."/>
            <person name="Sone E.D."/>
            <person name="Koren S."/>
            <person name="Silverstein K.A.T."/>
            <person name="Beckman K.B."/>
            <person name="Gohl D.M."/>
        </authorList>
    </citation>
    <scope>NUCLEOTIDE SEQUENCE</scope>
    <source>
        <strain evidence="10">Duluth1</strain>
        <tissue evidence="10">Whole animal</tissue>
    </source>
</reference>
<evidence type="ECO:0000256" key="8">
    <source>
        <dbReference type="SAM" id="SignalP"/>
    </source>
</evidence>
<keyword evidence="7" id="KW-0472">Membrane</keyword>
<accession>A0A9D4EN39</accession>
<dbReference type="GO" id="GO:0009986">
    <property type="term" value="C:cell surface"/>
    <property type="evidence" value="ECO:0007669"/>
    <property type="project" value="TreeGrafter"/>
</dbReference>